<comment type="caution">
    <text evidence="3">The sequence shown here is derived from an EMBL/GenBank/DDBJ whole genome shotgun (WGS) entry which is preliminary data.</text>
</comment>
<dbReference type="PANTHER" id="PTHR21596:SF23">
    <property type="entry name" value="FACTOR OF DNA METHYLATION 4"/>
    <property type="match status" value="1"/>
</dbReference>
<evidence type="ECO:0000313" key="4">
    <source>
        <dbReference type="Proteomes" id="UP000826271"/>
    </source>
</evidence>
<feature type="compositionally biased region" description="Basic and acidic residues" evidence="1">
    <location>
        <begin position="26"/>
        <end position="35"/>
    </location>
</feature>
<proteinExistence type="predicted"/>
<dbReference type="EMBL" id="WHWC01000011">
    <property type="protein sequence ID" value="KAG8374005.1"/>
    <property type="molecule type" value="Genomic_DNA"/>
</dbReference>
<accession>A0AAV6X463</accession>
<dbReference type="Pfam" id="PF03469">
    <property type="entry name" value="XH"/>
    <property type="match status" value="2"/>
</dbReference>
<evidence type="ECO:0000256" key="1">
    <source>
        <dbReference type="SAM" id="MobiDB-lite"/>
    </source>
</evidence>
<organism evidence="3 4">
    <name type="scientific">Buddleja alternifolia</name>
    <dbReference type="NCBI Taxonomy" id="168488"/>
    <lineage>
        <taxon>Eukaryota</taxon>
        <taxon>Viridiplantae</taxon>
        <taxon>Streptophyta</taxon>
        <taxon>Embryophyta</taxon>
        <taxon>Tracheophyta</taxon>
        <taxon>Spermatophyta</taxon>
        <taxon>Magnoliopsida</taxon>
        <taxon>eudicotyledons</taxon>
        <taxon>Gunneridae</taxon>
        <taxon>Pentapetalae</taxon>
        <taxon>asterids</taxon>
        <taxon>lamiids</taxon>
        <taxon>Lamiales</taxon>
        <taxon>Scrophulariaceae</taxon>
        <taxon>Buddlejeae</taxon>
        <taxon>Buddleja</taxon>
    </lineage>
</organism>
<feature type="domain" description="Factor of DNA methylation 1-5/IDN2" evidence="2">
    <location>
        <begin position="152"/>
        <end position="209"/>
    </location>
</feature>
<feature type="domain" description="Factor of DNA methylation 1-5/IDN2" evidence="2">
    <location>
        <begin position="2"/>
        <end position="81"/>
    </location>
</feature>
<sequence>MKVVQLCTLGDSEMKDPNRHPFKTVPTEDSHKKTIDEEEEKLKNLRTELGEEAYTTSTIDLLEMGKYNASGRCIVPELWNRNLDILIDRDVNPIALDGGQNMSCVIWYMLQRGKITLYALEEGCVKFESHKLTGRMWVHVEPKECNEIYPVYEKTDMWVVQLCTLWDNEMKDPNWHPFKTIPTEYGRKRTIDEEDEKLKNLRNELGEEA</sequence>
<dbReference type="InterPro" id="IPR045177">
    <property type="entry name" value="FDM1-5/IDN2"/>
</dbReference>
<keyword evidence="4" id="KW-1185">Reference proteome</keyword>
<evidence type="ECO:0000313" key="3">
    <source>
        <dbReference type="EMBL" id="KAG8374005.1"/>
    </source>
</evidence>
<dbReference type="GO" id="GO:0080188">
    <property type="term" value="P:gene silencing by siRNA-directed DNA methylation"/>
    <property type="evidence" value="ECO:0007669"/>
    <property type="project" value="InterPro"/>
</dbReference>
<reference evidence="3" key="1">
    <citation type="submission" date="2019-10" db="EMBL/GenBank/DDBJ databases">
        <authorList>
            <person name="Zhang R."/>
            <person name="Pan Y."/>
            <person name="Wang J."/>
            <person name="Ma R."/>
            <person name="Yu S."/>
        </authorList>
    </citation>
    <scope>NUCLEOTIDE SEQUENCE</scope>
    <source>
        <strain evidence="3">LA-IB0</strain>
        <tissue evidence="3">Leaf</tissue>
    </source>
</reference>
<gene>
    <name evidence="3" type="ORF">BUALT_Bualt11G0085900</name>
</gene>
<name>A0AAV6X463_9LAMI</name>
<dbReference type="PANTHER" id="PTHR21596">
    <property type="entry name" value="RIBONUCLEASE P SUBUNIT P38"/>
    <property type="match status" value="1"/>
</dbReference>
<dbReference type="InterPro" id="IPR005379">
    <property type="entry name" value="FDM1-5/IDN2_XH"/>
</dbReference>
<dbReference type="AlphaFoldDB" id="A0AAV6X463"/>
<feature type="region of interest" description="Disordered" evidence="1">
    <location>
        <begin position="14"/>
        <end position="35"/>
    </location>
</feature>
<protein>
    <recommendedName>
        <fullName evidence="2">Factor of DNA methylation 1-5/IDN2 domain-containing protein</fullName>
    </recommendedName>
</protein>
<dbReference type="Proteomes" id="UP000826271">
    <property type="component" value="Unassembled WGS sequence"/>
</dbReference>
<evidence type="ECO:0000259" key="2">
    <source>
        <dbReference type="Pfam" id="PF03469"/>
    </source>
</evidence>